<reference evidence="3" key="1">
    <citation type="submission" date="2013-05" db="EMBL/GenBank/DDBJ databases">
        <title>The Genome sequence of Mucor circinelloides f. circinelloides 1006PhL.</title>
        <authorList>
            <consortium name="The Broad Institute Genomics Platform"/>
            <person name="Cuomo C."/>
            <person name="Earl A."/>
            <person name="Findley K."/>
            <person name="Lee S.C."/>
            <person name="Walker B."/>
            <person name="Young S."/>
            <person name="Zeng Q."/>
            <person name="Gargeya S."/>
            <person name="Fitzgerald M."/>
            <person name="Haas B."/>
            <person name="Abouelleil A."/>
            <person name="Allen A.W."/>
            <person name="Alvarado L."/>
            <person name="Arachchi H.M."/>
            <person name="Berlin A.M."/>
            <person name="Chapman S.B."/>
            <person name="Gainer-Dewar J."/>
            <person name="Goldberg J."/>
            <person name="Griggs A."/>
            <person name="Gujja S."/>
            <person name="Hansen M."/>
            <person name="Howarth C."/>
            <person name="Imamovic A."/>
            <person name="Ireland A."/>
            <person name="Larimer J."/>
            <person name="McCowan C."/>
            <person name="Murphy C."/>
            <person name="Pearson M."/>
            <person name="Poon T.W."/>
            <person name="Priest M."/>
            <person name="Roberts A."/>
            <person name="Saif S."/>
            <person name="Shea T."/>
            <person name="Sisk P."/>
            <person name="Sykes S."/>
            <person name="Wortman J."/>
            <person name="Nusbaum C."/>
            <person name="Birren B."/>
        </authorList>
    </citation>
    <scope>NUCLEOTIDE SEQUENCE [LARGE SCALE GENOMIC DNA]</scope>
    <source>
        <strain evidence="3">1006PhL</strain>
    </source>
</reference>
<dbReference type="OrthoDB" id="206005at2759"/>
<keyword evidence="1" id="KW-0472">Membrane</keyword>
<dbReference type="InParanoid" id="S2JG09"/>
<accession>S2JG09</accession>
<feature type="transmembrane region" description="Helical" evidence="1">
    <location>
        <begin position="197"/>
        <end position="216"/>
    </location>
</feature>
<proteinExistence type="predicted"/>
<keyword evidence="1" id="KW-1133">Transmembrane helix</keyword>
<dbReference type="OMA" id="HEAHAMG"/>
<evidence type="ECO:0000313" key="2">
    <source>
        <dbReference type="EMBL" id="EPB87407.1"/>
    </source>
</evidence>
<feature type="transmembrane region" description="Helical" evidence="1">
    <location>
        <begin position="58"/>
        <end position="79"/>
    </location>
</feature>
<dbReference type="EMBL" id="KE123969">
    <property type="protein sequence ID" value="EPB87407.1"/>
    <property type="molecule type" value="Genomic_DNA"/>
</dbReference>
<name>S2JG09_MUCC1</name>
<protein>
    <submittedName>
        <fullName evidence="2">Uncharacterized protein</fullName>
    </submittedName>
</protein>
<dbReference type="AlphaFoldDB" id="S2JG09"/>
<dbReference type="VEuPathDB" id="FungiDB:HMPREF1544_05833"/>
<feature type="transmembrane region" description="Helical" evidence="1">
    <location>
        <begin position="222"/>
        <end position="241"/>
    </location>
</feature>
<evidence type="ECO:0000313" key="3">
    <source>
        <dbReference type="Proteomes" id="UP000014254"/>
    </source>
</evidence>
<keyword evidence="3" id="KW-1185">Reference proteome</keyword>
<dbReference type="Proteomes" id="UP000014254">
    <property type="component" value="Unassembled WGS sequence"/>
</dbReference>
<organism evidence="2 3">
    <name type="scientific">Mucor circinelloides f. circinelloides (strain 1006PhL)</name>
    <name type="common">Mucormycosis agent</name>
    <name type="synonym">Calyptromyces circinelloides</name>
    <dbReference type="NCBI Taxonomy" id="1220926"/>
    <lineage>
        <taxon>Eukaryota</taxon>
        <taxon>Fungi</taxon>
        <taxon>Fungi incertae sedis</taxon>
        <taxon>Mucoromycota</taxon>
        <taxon>Mucoromycotina</taxon>
        <taxon>Mucoromycetes</taxon>
        <taxon>Mucorales</taxon>
        <taxon>Mucorineae</taxon>
        <taxon>Mucoraceae</taxon>
        <taxon>Mucor</taxon>
    </lineage>
</organism>
<feature type="transmembrane region" description="Helical" evidence="1">
    <location>
        <begin position="156"/>
        <end position="176"/>
    </location>
</feature>
<feature type="transmembrane region" description="Helical" evidence="1">
    <location>
        <begin position="91"/>
        <end position="109"/>
    </location>
</feature>
<evidence type="ECO:0000256" key="1">
    <source>
        <dbReference type="SAM" id="Phobius"/>
    </source>
</evidence>
<gene>
    <name evidence="2" type="ORF">HMPREF1544_05833</name>
</gene>
<keyword evidence="1" id="KW-0812">Transmembrane</keyword>
<sequence>MSILYPSLIDQIQHISDVRIENVPLIQVLPLTEVVKALLNVYAYRSALGEQNVQQTTWLQGLVVCVVLGSAGSCTVALMRGEPIGIIYKDEFWILYGTIYWLMFSNKFIHRSIHHLFSTFPLVHRLCIGLSGINRGYSLVQYGIDGVTKSVGIGKIVARILCGTVIGCGAGFWFELFSLGQPEWKLITPKSFLSPSANVKISFWTSVAYIAFSSYLSDEHEAHAMGSLTFALLLMLNHYYISNRNKGAQRIKDIKAD</sequence>